<name>A0A2S4L3K3_9HYPO</name>
<dbReference type="AlphaFoldDB" id="A0A2S4L3K3"/>
<proteinExistence type="predicted"/>
<evidence type="ECO:0000256" key="1">
    <source>
        <dbReference type="SAM" id="MobiDB-lite"/>
    </source>
</evidence>
<dbReference type="EMBL" id="PKSG01000279">
    <property type="protein sequence ID" value="POR37026.1"/>
    <property type="molecule type" value="Genomic_DNA"/>
</dbReference>
<comment type="caution">
    <text evidence="2">The sequence shown here is derived from an EMBL/GenBank/DDBJ whole genome shotgun (WGS) entry which is preliminary data.</text>
</comment>
<feature type="compositionally biased region" description="Basic and acidic residues" evidence="1">
    <location>
        <begin position="1"/>
        <end position="11"/>
    </location>
</feature>
<gene>
    <name evidence="2" type="ORF">TPAR_02771</name>
</gene>
<feature type="region of interest" description="Disordered" evidence="1">
    <location>
        <begin position="1"/>
        <end position="52"/>
    </location>
</feature>
<evidence type="ECO:0000313" key="3">
    <source>
        <dbReference type="Proteomes" id="UP000237481"/>
    </source>
</evidence>
<organism evidence="2 3">
    <name type="scientific">Tolypocladium paradoxum</name>
    <dbReference type="NCBI Taxonomy" id="94208"/>
    <lineage>
        <taxon>Eukaryota</taxon>
        <taxon>Fungi</taxon>
        <taxon>Dikarya</taxon>
        <taxon>Ascomycota</taxon>
        <taxon>Pezizomycotina</taxon>
        <taxon>Sordariomycetes</taxon>
        <taxon>Hypocreomycetidae</taxon>
        <taxon>Hypocreales</taxon>
        <taxon>Ophiocordycipitaceae</taxon>
        <taxon>Tolypocladium</taxon>
    </lineage>
</organism>
<reference evidence="2 3" key="1">
    <citation type="submission" date="2018-01" db="EMBL/GenBank/DDBJ databases">
        <title>Harnessing the power of phylogenomics to disentangle the directionality and signatures of interkingdom host jumping in the parasitic fungal genus Tolypocladium.</title>
        <authorList>
            <person name="Quandt C.A."/>
            <person name="Patterson W."/>
            <person name="Spatafora J.W."/>
        </authorList>
    </citation>
    <scope>NUCLEOTIDE SEQUENCE [LARGE SCALE GENOMIC DNA]</scope>
    <source>
        <strain evidence="2 3">NRBC 100945</strain>
    </source>
</reference>
<dbReference type="STRING" id="94208.A0A2S4L3K3"/>
<keyword evidence="3" id="KW-1185">Reference proteome</keyword>
<sequence>MPVKARWDRRFYTPPSKAYTNSDHSAPPSPPPTIQAESTDLPFASTPGSNLSISSDYDEALTIDDSPEDHFGLLPPS</sequence>
<evidence type="ECO:0000313" key="2">
    <source>
        <dbReference type="EMBL" id="POR37026.1"/>
    </source>
</evidence>
<dbReference type="Proteomes" id="UP000237481">
    <property type="component" value="Unassembled WGS sequence"/>
</dbReference>
<accession>A0A2S4L3K3</accession>
<protein>
    <submittedName>
        <fullName evidence="2">HEX2 protein-like protein</fullName>
    </submittedName>
</protein>